<dbReference type="eggNOG" id="KOG1507">
    <property type="taxonomic scope" value="Eukaryota"/>
</dbReference>
<dbReference type="Proteomes" id="UP000013776">
    <property type="component" value="Unassembled WGS sequence"/>
</dbReference>
<proteinExistence type="inferred from homology"/>
<protein>
    <recommendedName>
        <fullName evidence="6">Nucleosome assembly protein</fullName>
    </recommendedName>
</protein>
<feature type="region of interest" description="Disordered" evidence="3">
    <location>
        <begin position="1"/>
        <end position="45"/>
    </location>
</feature>
<evidence type="ECO:0000313" key="5">
    <source>
        <dbReference type="Proteomes" id="UP000013776"/>
    </source>
</evidence>
<sequence>MSTDIPQNKRLSELAPTPMNTPASVPSNMQGARAPQIASIDEEGREDRDNIASALASNPQLVSMIQGKLGDLVGRSSGYIESLPAPVRRRINGLKGVQAEHAKLEAKFQEEILALEKKYLGKYQPLYDRRAQIVAGSIEPTEDEINVGLENQDEEENTAETPESADSSTVSGIPEFWLTSMRNVVSLSEMITARDEEALKSVTDIRMSYLDKPGFRLTFTFAKNDFFSNDVLTKTYYYQEEAGYGGDFVYDHADGDEIKWNNDKDLTVRYETKKQRNKNTKQTRVVKKTVPVESFFNFFKPPAVPEDDANDVASDIDERLELDYQIGEDIKEKLIPRAVDWFTGAALDYEELDESMDGEDFEGYDEDEESSEGSESDEEDEDGKPKADPQECRQQ</sequence>
<accession>R4XF23</accession>
<dbReference type="InterPro" id="IPR037231">
    <property type="entry name" value="NAP-like_sf"/>
</dbReference>
<dbReference type="SUPFAM" id="SSF143113">
    <property type="entry name" value="NAP-like"/>
    <property type="match status" value="1"/>
</dbReference>
<feature type="compositionally biased region" description="Polar residues" evidence="3">
    <location>
        <begin position="18"/>
        <end position="30"/>
    </location>
</feature>
<dbReference type="STRING" id="1097556.R4XF23"/>
<feature type="region of interest" description="Disordered" evidence="3">
    <location>
        <begin position="349"/>
        <end position="395"/>
    </location>
</feature>
<feature type="compositionally biased region" description="Acidic residues" evidence="3">
    <location>
        <begin position="349"/>
        <end position="382"/>
    </location>
</feature>
<comment type="similarity">
    <text evidence="1 2">Belongs to the nucleosome assembly protein (NAP) family.</text>
</comment>
<evidence type="ECO:0000256" key="1">
    <source>
        <dbReference type="ARBA" id="ARBA00009947"/>
    </source>
</evidence>
<dbReference type="FunFam" id="1.20.5.1500:FF:000001">
    <property type="entry name" value="Nucleosome assembly protein 1-like 1"/>
    <property type="match status" value="1"/>
</dbReference>
<reference evidence="4 5" key="1">
    <citation type="journal article" date="2013" name="MBio">
        <title>Genome sequencing of the plant pathogen Taphrina deformans, the causal agent of peach leaf curl.</title>
        <authorList>
            <person name="Cisse O.H."/>
            <person name="Almeida J.M.G.C.F."/>
            <person name="Fonseca A."/>
            <person name="Kumar A.A."/>
            <person name="Salojaervi J."/>
            <person name="Overmyer K."/>
            <person name="Hauser P.M."/>
            <person name="Pagni M."/>
        </authorList>
    </citation>
    <scope>NUCLEOTIDE SEQUENCE [LARGE SCALE GENOMIC DNA]</scope>
    <source>
        <strain evidence="5">PYCC 5710 / ATCC 11124 / CBS 356.35 / IMI 108563 / JCM 9778 / NBRC 8474</strain>
    </source>
</reference>
<dbReference type="OrthoDB" id="27325at2759"/>
<dbReference type="Gene3D" id="3.30.1120.90">
    <property type="entry name" value="Nucleosome assembly protein"/>
    <property type="match status" value="1"/>
</dbReference>
<dbReference type="InterPro" id="IPR002164">
    <property type="entry name" value="NAP_family"/>
</dbReference>
<evidence type="ECO:0008006" key="6">
    <source>
        <dbReference type="Google" id="ProtNLM"/>
    </source>
</evidence>
<evidence type="ECO:0000256" key="3">
    <source>
        <dbReference type="SAM" id="MobiDB-lite"/>
    </source>
</evidence>
<dbReference type="PANTHER" id="PTHR11875">
    <property type="entry name" value="TESTIS-SPECIFIC Y-ENCODED PROTEIN"/>
    <property type="match status" value="1"/>
</dbReference>
<gene>
    <name evidence="4" type="ORF">TAPDE_004833</name>
</gene>
<dbReference type="EMBL" id="CAHR02000230">
    <property type="protein sequence ID" value="CCG84381.1"/>
    <property type="molecule type" value="Genomic_DNA"/>
</dbReference>
<dbReference type="GO" id="GO:0006334">
    <property type="term" value="P:nucleosome assembly"/>
    <property type="evidence" value="ECO:0007669"/>
    <property type="project" value="InterPro"/>
</dbReference>
<dbReference type="AlphaFoldDB" id="R4XF23"/>
<evidence type="ECO:0000313" key="4">
    <source>
        <dbReference type="EMBL" id="CCG84381.1"/>
    </source>
</evidence>
<feature type="compositionally biased region" description="Polar residues" evidence="3">
    <location>
        <begin position="159"/>
        <end position="170"/>
    </location>
</feature>
<feature type="region of interest" description="Disordered" evidence="3">
    <location>
        <begin position="151"/>
        <end position="170"/>
    </location>
</feature>
<keyword evidence="5" id="KW-1185">Reference proteome</keyword>
<dbReference type="Pfam" id="PF00956">
    <property type="entry name" value="NAP"/>
    <property type="match status" value="1"/>
</dbReference>
<feature type="compositionally biased region" description="Basic and acidic residues" evidence="3">
    <location>
        <begin position="383"/>
        <end position="395"/>
    </location>
</feature>
<dbReference type="FunFam" id="3.30.1120.90:FF:000003">
    <property type="entry name" value="Nucleosome assembly protein"/>
    <property type="match status" value="1"/>
</dbReference>
<dbReference type="Gene3D" id="1.20.5.1500">
    <property type="match status" value="1"/>
</dbReference>
<comment type="caution">
    <text evidence="4">The sequence shown here is derived from an EMBL/GenBank/DDBJ whole genome shotgun (WGS) entry which is preliminary data.</text>
</comment>
<evidence type="ECO:0000256" key="2">
    <source>
        <dbReference type="RuleBase" id="RU003876"/>
    </source>
</evidence>
<name>R4XF23_TAPDE</name>
<organism evidence="4 5">
    <name type="scientific">Taphrina deformans (strain PYCC 5710 / ATCC 11124 / CBS 356.35 / IMI 108563 / JCM 9778 / NBRC 8474)</name>
    <name type="common">Peach leaf curl fungus</name>
    <name type="synonym">Lalaria deformans</name>
    <dbReference type="NCBI Taxonomy" id="1097556"/>
    <lineage>
        <taxon>Eukaryota</taxon>
        <taxon>Fungi</taxon>
        <taxon>Dikarya</taxon>
        <taxon>Ascomycota</taxon>
        <taxon>Taphrinomycotina</taxon>
        <taxon>Taphrinomycetes</taxon>
        <taxon>Taphrinales</taxon>
        <taxon>Taphrinaceae</taxon>
        <taxon>Taphrina</taxon>
    </lineage>
</organism>
<dbReference type="VEuPathDB" id="FungiDB:TAPDE_004833"/>
<dbReference type="GO" id="GO:0005634">
    <property type="term" value="C:nucleus"/>
    <property type="evidence" value="ECO:0007669"/>
    <property type="project" value="InterPro"/>
</dbReference>